<dbReference type="OrthoDB" id="9806903at2"/>
<name>A0A133XTR6_9LACT</name>
<keyword evidence="3" id="KW-0067">ATP-binding</keyword>
<dbReference type="SUPFAM" id="SSF51126">
    <property type="entry name" value="Pectin lyase-like"/>
    <property type="match status" value="1"/>
</dbReference>
<evidence type="ECO:0000313" key="5">
    <source>
        <dbReference type="EMBL" id="KXB34334.1"/>
    </source>
</evidence>
<evidence type="ECO:0000256" key="3">
    <source>
        <dbReference type="ARBA" id="ARBA00022840"/>
    </source>
</evidence>
<accession>A0A133XTR6</accession>
<dbReference type="Pfam" id="PF17866">
    <property type="entry name" value="AAA_lid_6"/>
    <property type="match status" value="1"/>
</dbReference>
<dbReference type="SUPFAM" id="SSF52540">
    <property type="entry name" value="P-loop containing nucleoside triphosphate hydrolases"/>
    <property type="match status" value="1"/>
</dbReference>
<dbReference type="FunFam" id="3.40.50.300:FF:000216">
    <property type="entry name" value="Type VII secretion ATPase EccA"/>
    <property type="match status" value="1"/>
</dbReference>
<evidence type="ECO:0000256" key="2">
    <source>
        <dbReference type="ARBA" id="ARBA00022741"/>
    </source>
</evidence>
<dbReference type="InterPro" id="IPR003959">
    <property type="entry name" value="ATPase_AAA_core"/>
</dbReference>
<dbReference type="CDD" id="cd00009">
    <property type="entry name" value="AAA"/>
    <property type="match status" value="1"/>
</dbReference>
<feature type="domain" description="AAA+ ATPase" evidence="4">
    <location>
        <begin position="397"/>
        <end position="533"/>
    </location>
</feature>
<dbReference type="InterPro" id="IPR041627">
    <property type="entry name" value="AAA_lid_6"/>
</dbReference>
<dbReference type="PRINTS" id="PR00819">
    <property type="entry name" value="CBXCFQXSUPER"/>
</dbReference>
<dbReference type="InterPro" id="IPR011050">
    <property type="entry name" value="Pectin_lyase_fold/virulence"/>
</dbReference>
<dbReference type="InterPro" id="IPR000641">
    <property type="entry name" value="CbxX/CfxQ"/>
</dbReference>
<dbReference type="InterPro" id="IPR003593">
    <property type="entry name" value="AAA+_ATPase"/>
</dbReference>
<dbReference type="SMART" id="SM00382">
    <property type="entry name" value="AAA"/>
    <property type="match status" value="1"/>
</dbReference>
<dbReference type="EMBL" id="LSCQ01000077">
    <property type="protein sequence ID" value="KXB34334.1"/>
    <property type="molecule type" value="Genomic_DNA"/>
</dbReference>
<dbReference type="Pfam" id="PF00004">
    <property type="entry name" value="AAA"/>
    <property type="match status" value="1"/>
</dbReference>
<dbReference type="GO" id="GO:0016887">
    <property type="term" value="F:ATP hydrolysis activity"/>
    <property type="evidence" value="ECO:0007669"/>
    <property type="project" value="InterPro"/>
</dbReference>
<sequence>MTNINVGGLNFLNRYDLKKAIQKSRPGDTIVLRKNLSASDKVGPLRIEHDITFDGQGKKISVYHDCPLLISNSSCHLTFSNLTIFIQKKANFLFLGELFKGSVTFRNVKVEFSKRSDARDFYSPIHANGSDFTITFDHFYSDYLRLMAQNITILNSEIGHLSWGKSQLYASQFDIQSSCLSNLTLKSMYSDQHANLQSHILTSQGNLNLEEVDGEIHQLTFIPYLDHQSDNFTDKESYLKSFANSVYQLDQVIYLVLSRCGTGEKGKSFLLSQISYPKKNCRFFKTCPLIVDESEIKLVDSTLEFNALKGLLSHSTVRFENVIDKNEWTVKEATLSNLNSQSLLFAENHVVSNQTALDEIKTFIGLKNVKKQINNLISSAKMNALRIQRGLGVTSGFSMHMIFGGSAGTGKTSIAKLFGRALYESGVLPTNRFVFASEPDLVAGYVGQTAQKTKDLVLSAKGGVLFIDEAYALTPDGQNSFKQEAIDQLVALSDELRNDTVIILAGYSQPMKKFLQANEGLSSRFKNWIEFPDYSLEDLIQILDLDLQKQFVHLTEEDQKVLVDSFLFIYKHLTQDGQTPLQGNGRTIRNYVQDLIQARDVRINQRGAEQLSDEELQQVTAEDIRQVESLYTK</sequence>
<dbReference type="GO" id="GO:0005524">
    <property type="term" value="F:ATP binding"/>
    <property type="evidence" value="ECO:0007669"/>
    <property type="project" value="UniProtKB-KW"/>
</dbReference>
<dbReference type="InterPro" id="IPR050773">
    <property type="entry name" value="CbxX/CfxQ_RuBisCO_ESX"/>
</dbReference>
<dbReference type="PANTHER" id="PTHR43392:SF2">
    <property type="entry name" value="AAA-TYPE ATPASE FAMILY PROTEIN _ ANKYRIN REPEAT FAMILY PROTEIN"/>
    <property type="match status" value="1"/>
</dbReference>
<evidence type="ECO:0000256" key="1">
    <source>
        <dbReference type="ARBA" id="ARBA00010378"/>
    </source>
</evidence>
<dbReference type="Gene3D" id="1.10.8.60">
    <property type="match status" value="1"/>
</dbReference>
<keyword evidence="2" id="KW-0547">Nucleotide-binding</keyword>
<dbReference type="PATRIC" id="fig|87541.4.peg.1398"/>
<dbReference type="InterPro" id="IPR027417">
    <property type="entry name" value="P-loop_NTPase"/>
</dbReference>
<dbReference type="Proteomes" id="UP000070422">
    <property type="component" value="Unassembled WGS sequence"/>
</dbReference>
<evidence type="ECO:0000313" key="6">
    <source>
        <dbReference type="Proteomes" id="UP000070422"/>
    </source>
</evidence>
<protein>
    <submittedName>
        <fullName evidence="5">ATPase, AAA family</fullName>
    </submittedName>
</protein>
<dbReference type="Gene3D" id="3.40.50.300">
    <property type="entry name" value="P-loop containing nucleotide triphosphate hydrolases"/>
    <property type="match status" value="1"/>
</dbReference>
<reference evidence="5 6" key="1">
    <citation type="submission" date="2016-01" db="EMBL/GenBank/DDBJ databases">
        <authorList>
            <person name="Oliw E.H."/>
        </authorList>
    </citation>
    <scope>NUCLEOTIDE SEQUENCE [LARGE SCALE GENOMIC DNA]</scope>
    <source>
        <strain evidence="5 6">KA00635</strain>
    </source>
</reference>
<organism evidence="5 6">
    <name type="scientific">Aerococcus christensenii</name>
    <dbReference type="NCBI Taxonomy" id="87541"/>
    <lineage>
        <taxon>Bacteria</taxon>
        <taxon>Bacillati</taxon>
        <taxon>Bacillota</taxon>
        <taxon>Bacilli</taxon>
        <taxon>Lactobacillales</taxon>
        <taxon>Aerococcaceae</taxon>
        <taxon>Aerococcus</taxon>
    </lineage>
</organism>
<comment type="similarity">
    <text evidence="1">Belongs to the CbxX/CfxQ family.</text>
</comment>
<dbReference type="PANTHER" id="PTHR43392">
    <property type="entry name" value="AAA-TYPE ATPASE FAMILY PROTEIN / ANKYRIN REPEAT FAMILY PROTEIN"/>
    <property type="match status" value="1"/>
</dbReference>
<evidence type="ECO:0000259" key="4">
    <source>
        <dbReference type="SMART" id="SM00382"/>
    </source>
</evidence>
<dbReference type="RefSeq" id="WP_060937131.1">
    <property type="nucleotide sequence ID" value="NZ_KQ959323.1"/>
</dbReference>
<gene>
    <name evidence="5" type="ORF">HMPREF3187_01413</name>
</gene>
<proteinExistence type="inferred from homology"/>
<dbReference type="AlphaFoldDB" id="A0A133XTR6"/>
<comment type="caution">
    <text evidence="5">The sequence shown here is derived from an EMBL/GenBank/DDBJ whole genome shotgun (WGS) entry which is preliminary data.</text>
</comment>